<dbReference type="InterPro" id="IPR002347">
    <property type="entry name" value="SDR_fam"/>
</dbReference>
<keyword evidence="3" id="KW-0560">Oxidoreductase</keyword>
<keyword evidence="4" id="KW-0812">Transmembrane</keyword>
<dbReference type="SUPFAM" id="SSF51735">
    <property type="entry name" value="NAD(P)-binding Rossmann-fold domains"/>
    <property type="match status" value="1"/>
</dbReference>
<feature type="transmembrane region" description="Helical" evidence="4">
    <location>
        <begin position="12"/>
        <end position="32"/>
    </location>
</feature>
<dbReference type="GeneID" id="35599992"/>
<dbReference type="PRINTS" id="PR00081">
    <property type="entry name" value="GDHRDH"/>
</dbReference>
<dbReference type="EMBL" id="FJUY01000006">
    <property type="protein sequence ID" value="CZT18978.1"/>
    <property type="molecule type" value="Genomic_DNA"/>
</dbReference>
<dbReference type="OrthoDB" id="2898618at2759"/>
<keyword evidence="2" id="KW-0521">NADP</keyword>
<keyword evidence="4" id="KW-0472">Membrane</keyword>
<dbReference type="Pfam" id="PF00106">
    <property type="entry name" value="adh_short"/>
    <property type="match status" value="1"/>
</dbReference>
<dbReference type="InterPro" id="IPR036291">
    <property type="entry name" value="NAD(P)-bd_dom_sf"/>
</dbReference>
<dbReference type="CDD" id="cd05233">
    <property type="entry name" value="SDR_c"/>
    <property type="match status" value="1"/>
</dbReference>
<proteinExistence type="inferred from homology"/>
<evidence type="ECO:0000256" key="2">
    <source>
        <dbReference type="ARBA" id="ARBA00022857"/>
    </source>
</evidence>
<dbReference type="PANTHER" id="PTHR43618">
    <property type="entry name" value="7-ALPHA-HYDROXYSTEROID DEHYDROGENASE"/>
    <property type="match status" value="1"/>
</dbReference>
<name>A0A2D3UUT3_9PEZI</name>
<dbReference type="STRING" id="112498.A0A2D3UUT3"/>
<dbReference type="InterPro" id="IPR020904">
    <property type="entry name" value="Sc_DH/Rdtase_CS"/>
</dbReference>
<evidence type="ECO:0000256" key="1">
    <source>
        <dbReference type="ARBA" id="ARBA00006484"/>
    </source>
</evidence>
<accession>A0A2D3UUT3</accession>
<dbReference type="AlphaFoldDB" id="A0A2D3UUT3"/>
<dbReference type="InterPro" id="IPR052178">
    <property type="entry name" value="Sec_Metab_Biosynth_SDR"/>
</dbReference>
<sequence>MPPNNRIEDLFSVAGLVVVITGGGSGLGLYAARALDANGAKAVYIVGRREEVLKKAAATAVNGNIIPIQGDVSDKDSLAKVVEHVRQKEGFVNLLFANAGVSGPGHAKSVKKDDGSKPTLQEFQTAMLKPSMEEFTQVGHVNVTSVFYTVMSFLDLLHAGNQKRNVPQESQVLVTSSIAGFSRQISHGFSYSTSKAAVTHLVKNLSTTFSQNGFHVRVNSISPGLYPSEMTETNLSGVDKWSGGDHGAFPDAKNMPKEACPAERTGSEEDFAGTILFMASRAGAYLNGECMVSDGGRLSQLPAAY</sequence>
<evidence type="ECO:0000313" key="5">
    <source>
        <dbReference type="EMBL" id="CZT18978.1"/>
    </source>
</evidence>
<keyword evidence="6" id="KW-1185">Reference proteome</keyword>
<evidence type="ECO:0000256" key="3">
    <source>
        <dbReference type="ARBA" id="ARBA00023002"/>
    </source>
</evidence>
<dbReference type="Gene3D" id="3.40.50.720">
    <property type="entry name" value="NAD(P)-binding Rossmann-like Domain"/>
    <property type="match status" value="1"/>
</dbReference>
<protein>
    <submittedName>
        <fullName evidence="5">Related to gluconate 5-dehydrogenase</fullName>
    </submittedName>
</protein>
<keyword evidence="4" id="KW-1133">Transmembrane helix</keyword>
<reference evidence="5 6" key="1">
    <citation type="submission" date="2016-03" db="EMBL/GenBank/DDBJ databases">
        <authorList>
            <person name="Ploux O."/>
        </authorList>
    </citation>
    <scope>NUCLEOTIDE SEQUENCE [LARGE SCALE GENOMIC DNA]</scope>
    <source>
        <strain evidence="5 6">URUG2</strain>
    </source>
</reference>
<evidence type="ECO:0000313" key="6">
    <source>
        <dbReference type="Proteomes" id="UP000225277"/>
    </source>
</evidence>
<dbReference type="RefSeq" id="XP_023625868.1">
    <property type="nucleotide sequence ID" value="XM_023770100.1"/>
</dbReference>
<dbReference type="GO" id="GO:0016491">
    <property type="term" value="F:oxidoreductase activity"/>
    <property type="evidence" value="ECO:0007669"/>
    <property type="project" value="UniProtKB-KW"/>
</dbReference>
<comment type="similarity">
    <text evidence="1">Belongs to the short-chain dehydrogenases/reductases (SDR) family.</text>
</comment>
<organism evidence="5 6">
    <name type="scientific">Ramularia collo-cygni</name>
    <dbReference type="NCBI Taxonomy" id="112498"/>
    <lineage>
        <taxon>Eukaryota</taxon>
        <taxon>Fungi</taxon>
        <taxon>Dikarya</taxon>
        <taxon>Ascomycota</taxon>
        <taxon>Pezizomycotina</taxon>
        <taxon>Dothideomycetes</taxon>
        <taxon>Dothideomycetidae</taxon>
        <taxon>Mycosphaerellales</taxon>
        <taxon>Mycosphaerellaceae</taxon>
        <taxon>Ramularia</taxon>
    </lineage>
</organism>
<dbReference type="PANTHER" id="PTHR43618:SF18">
    <property type="entry name" value="SHORT CHAIN DEHYDROGENASE_REDUCTASE FAMILY (AFU_ORTHOLOGUE AFUA_5G12480)"/>
    <property type="match status" value="1"/>
</dbReference>
<evidence type="ECO:0000256" key="4">
    <source>
        <dbReference type="SAM" id="Phobius"/>
    </source>
</evidence>
<dbReference type="Proteomes" id="UP000225277">
    <property type="component" value="Unassembled WGS sequence"/>
</dbReference>
<dbReference type="PROSITE" id="PS00061">
    <property type="entry name" value="ADH_SHORT"/>
    <property type="match status" value="1"/>
</dbReference>
<gene>
    <name evidence="5" type="ORF">RCC_04823</name>
</gene>